<dbReference type="InterPro" id="IPR003043">
    <property type="entry name" value="Uropor_MeTrfase_CS"/>
</dbReference>
<dbReference type="NCBIfam" id="TIGR01465">
    <property type="entry name" value="cobM_cbiF"/>
    <property type="match status" value="1"/>
</dbReference>
<comment type="caution">
    <text evidence="11">The sequence shown here is derived from an EMBL/GenBank/DDBJ whole genome shotgun (WGS) entry which is preliminary data.</text>
</comment>
<evidence type="ECO:0000313" key="12">
    <source>
        <dbReference type="Proteomes" id="UP000309544"/>
    </source>
</evidence>
<evidence type="ECO:0000256" key="4">
    <source>
        <dbReference type="ARBA" id="ARBA00022679"/>
    </source>
</evidence>
<keyword evidence="12" id="KW-1185">Reference proteome</keyword>
<dbReference type="GO" id="GO:0009236">
    <property type="term" value="P:cobalamin biosynthetic process"/>
    <property type="evidence" value="ECO:0007669"/>
    <property type="project" value="UniProtKB-UniPathway"/>
</dbReference>
<proteinExistence type="inferred from homology"/>
<dbReference type="PANTHER" id="PTHR47036:SF1">
    <property type="entry name" value="COBALT-FACTOR III C(17)-METHYLTRANSFERASE-RELATED"/>
    <property type="match status" value="1"/>
</dbReference>
<dbReference type="Gene3D" id="3.30.420.180">
    <property type="entry name" value="CobE/GbiG C-terminal domain"/>
    <property type="match status" value="1"/>
</dbReference>
<keyword evidence="5" id="KW-0949">S-adenosyl-L-methionine</keyword>
<dbReference type="InterPro" id="IPR014777">
    <property type="entry name" value="4pyrrole_Mease_sub1"/>
</dbReference>
<dbReference type="InterPro" id="IPR036518">
    <property type="entry name" value="CobE/GbiG_C_sf"/>
</dbReference>
<reference evidence="11 12" key="1">
    <citation type="submission" date="2019-05" db="EMBL/GenBank/DDBJ databases">
        <title>Draft Whole-Genome sequence of the green sulfur bacterium Prosthecochloris vibrioformis DSM 260.</title>
        <authorList>
            <person name="Meyer T.E."/>
            <person name="Kyndt J.A."/>
        </authorList>
    </citation>
    <scope>NUCLEOTIDE SEQUENCE [LARGE SCALE GENOMIC DNA]</scope>
    <source>
        <strain evidence="11 12">DSM 260</strain>
    </source>
</reference>
<dbReference type="InterPro" id="IPR021744">
    <property type="entry name" value="CbiG_N"/>
</dbReference>
<comment type="pathway">
    <text evidence="1">Cofactor biosynthesis; adenosylcobalamin biosynthesis.</text>
</comment>
<dbReference type="Pfam" id="PF11761">
    <property type="entry name" value="CbiG_mid"/>
    <property type="match status" value="1"/>
</dbReference>
<dbReference type="Gene3D" id="3.40.50.11220">
    <property type="match status" value="1"/>
</dbReference>
<gene>
    <name evidence="11" type="primary">cobM</name>
    <name evidence="11" type="ORF">FGF68_04770</name>
</gene>
<dbReference type="PANTHER" id="PTHR47036">
    <property type="entry name" value="COBALT-FACTOR III C(17)-METHYLTRANSFERASE-RELATED"/>
    <property type="match status" value="1"/>
</dbReference>
<dbReference type="PROSITE" id="PS00840">
    <property type="entry name" value="SUMT_2"/>
    <property type="match status" value="1"/>
</dbReference>
<dbReference type="Pfam" id="PF00590">
    <property type="entry name" value="TP_methylase"/>
    <property type="match status" value="1"/>
</dbReference>
<dbReference type="InterPro" id="IPR002750">
    <property type="entry name" value="CobE/GbiG_C"/>
</dbReference>
<feature type="domain" description="Cobalamin biosynthesis central region" evidence="10">
    <location>
        <begin position="139"/>
        <end position="234"/>
    </location>
</feature>
<accession>A0A5C4S1A3</accession>
<dbReference type="RefSeq" id="WP_068867255.1">
    <property type="nucleotide sequence ID" value="NZ_VDCI01000003.1"/>
</dbReference>
<feature type="domain" description="CobE/GbiG C-terminal" evidence="8">
    <location>
        <begin position="237"/>
        <end position="364"/>
    </location>
</feature>
<dbReference type="AlphaFoldDB" id="A0A5C4S1A3"/>
<dbReference type="PROSITE" id="PS00839">
    <property type="entry name" value="SUMT_1"/>
    <property type="match status" value="1"/>
</dbReference>
<evidence type="ECO:0000256" key="6">
    <source>
        <dbReference type="RuleBase" id="RU003960"/>
    </source>
</evidence>
<keyword evidence="4 6" id="KW-0808">Transferase</keyword>
<evidence type="ECO:0000313" key="11">
    <source>
        <dbReference type="EMBL" id="TNJ36892.1"/>
    </source>
</evidence>
<dbReference type="UniPathway" id="UPA00148"/>
<keyword evidence="3 6" id="KW-0489">Methyltransferase</keyword>
<dbReference type="InterPro" id="IPR051810">
    <property type="entry name" value="Precorrin_MeTrfase"/>
</dbReference>
<dbReference type="Gene3D" id="3.40.1010.10">
    <property type="entry name" value="Cobalt-precorrin-4 Transmethylase, Domain 1"/>
    <property type="match status" value="1"/>
</dbReference>
<dbReference type="Pfam" id="PF11760">
    <property type="entry name" value="CbiG_N"/>
    <property type="match status" value="1"/>
</dbReference>
<feature type="domain" description="Tetrapyrrole methylase" evidence="7">
    <location>
        <begin position="376"/>
        <end position="580"/>
    </location>
</feature>
<dbReference type="GO" id="GO:0032259">
    <property type="term" value="P:methylation"/>
    <property type="evidence" value="ECO:0007669"/>
    <property type="project" value="UniProtKB-KW"/>
</dbReference>
<dbReference type="EMBL" id="VDCI01000003">
    <property type="protein sequence ID" value="TNJ36892.1"/>
    <property type="molecule type" value="Genomic_DNA"/>
</dbReference>
<dbReference type="Pfam" id="PF01890">
    <property type="entry name" value="CbiG_C"/>
    <property type="match status" value="1"/>
</dbReference>
<evidence type="ECO:0000259" key="10">
    <source>
        <dbReference type="Pfam" id="PF11761"/>
    </source>
</evidence>
<organism evidence="11 12">
    <name type="scientific">Prosthecochloris vibrioformis</name>
    <name type="common">Chlorobium vibrioforme</name>
    <dbReference type="NCBI Taxonomy" id="1098"/>
    <lineage>
        <taxon>Bacteria</taxon>
        <taxon>Pseudomonadati</taxon>
        <taxon>Chlorobiota</taxon>
        <taxon>Chlorobiia</taxon>
        <taxon>Chlorobiales</taxon>
        <taxon>Chlorobiaceae</taxon>
        <taxon>Prosthecochloris</taxon>
    </lineage>
</organism>
<dbReference type="InterPro" id="IPR006362">
    <property type="entry name" value="Cbl_synth_CobM/CibF"/>
</dbReference>
<dbReference type="CDD" id="cd11641">
    <property type="entry name" value="Precorrin-4_C11-MT"/>
    <property type="match status" value="1"/>
</dbReference>
<dbReference type="GO" id="GO:0046026">
    <property type="term" value="F:precorrin-4 C11-methyltransferase activity"/>
    <property type="evidence" value="ECO:0007669"/>
    <property type="project" value="UniProtKB-EC"/>
</dbReference>
<protein>
    <submittedName>
        <fullName evidence="11">Precorrin-4 C(11)-methyltransferase</fullName>
        <ecNumber evidence="11">2.1.1.133</ecNumber>
    </submittedName>
</protein>
<dbReference type="InterPro" id="IPR000878">
    <property type="entry name" value="4pyrrol_Mease"/>
</dbReference>
<comment type="similarity">
    <text evidence="2 6">Belongs to the precorrin methyltransferase family.</text>
</comment>
<dbReference type="InterPro" id="IPR035996">
    <property type="entry name" value="4pyrrol_Methylase_sf"/>
</dbReference>
<dbReference type="InterPro" id="IPR021745">
    <property type="entry name" value="CbiG_mid"/>
</dbReference>
<dbReference type="Gene3D" id="3.30.950.10">
    <property type="entry name" value="Methyltransferase, Cobalt-precorrin-4 Transmethylase, Domain 2"/>
    <property type="match status" value="1"/>
</dbReference>
<evidence type="ECO:0000256" key="2">
    <source>
        <dbReference type="ARBA" id="ARBA00005879"/>
    </source>
</evidence>
<evidence type="ECO:0000259" key="9">
    <source>
        <dbReference type="Pfam" id="PF11760"/>
    </source>
</evidence>
<dbReference type="EC" id="2.1.1.133" evidence="11"/>
<evidence type="ECO:0000259" key="8">
    <source>
        <dbReference type="Pfam" id="PF01890"/>
    </source>
</evidence>
<name>A0A5C4S1A3_PROVB</name>
<evidence type="ECO:0000259" key="7">
    <source>
        <dbReference type="Pfam" id="PF00590"/>
    </source>
</evidence>
<sequence>MSSDRLAIIAASQQGITIGLRLKQELAACGTTDVGLFSPRSGAESTRISSITAWTAEEFHNWDALVYFGALGICVRAVAPVLQSKNSDPAVINCDEQGRFVQSVLSGHHGGANDLARRVARMLGAQPVITTSSDVQGLWPLDILGRDEGWGTEYRAGLGGRSLTDAQAAFVNHEPTVLLLDVRDELTERLERTCPDFVTVAYRYEDVDVESCSLLLAVTPFLYEPPVQAVFYRPRVLCVGVGSEKGIDPERFVGSFLHRLREKRLSYRSVTALATVDFKLQEPAFQAIAIQLGIPLQGFEAQALEAVGGVPNPSETVFRKVGIHSVSEAASALLAGHEEWIVEKQKAALEDVEHGQPRHFTFAVSLRQNALRRGHISIVGAGPGDPGLVTVRGRELIEAADLVLYAGSLVPEKLTEYAHAGALVRSSASMSLEEQFELMKRFCLQGKLVVRLHTGDPCIYGAIQEQIAWFEAHGMPYDIVPGVSSFQAAAAALNSQFTVPEKVQTIILTRGNGRTPVPEKERLRDLARARATMCIFLSAEWADQVQRELEEEYPPTTPVAVCYRLSWDDQQVWRGELGSLAAMVRESGKTRTVLLVVGEAIGARQNRSKLYDPHFTHGFRCSDGEE</sequence>
<dbReference type="SUPFAM" id="SSF159664">
    <property type="entry name" value="CobE/GbiG C-terminal domain-like"/>
    <property type="match status" value="1"/>
</dbReference>
<dbReference type="SUPFAM" id="SSF159672">
    <property type="entry name" value="CbiG N-terminal domain-like"/>
    <property type="match status" value="1"/>
</dbReference>
<dbReference type="InterPro" id="IPR038029">
    <property type="entry name" value="GbiG_N_sf"/>
</dbReference>
<evidence type="ECO:0000256" key="1">
    <source>
        <dbReference type="ARBA" id="ARBA00004953"/>
    </source>
</evidence>
<evidence type="ECO:0000256" key="3">
    <source>
        <dbReference type="ARBA" id="ARBA00022603"/>
    </source>
</evidence>
<dbReference type="SUPFAM" id="SSF53790">
    <property type="entry name" value="Tetrapyrrole methylase"/>
    <property type="match status" value="1"/>
</dbReference>
<dbReference type="Proteomes" id="UP000309544">
    <property type="component" value="Unassembled WGS sequence"/>
</dbReference>
<evidence type="ECO:0000256" key="5">
    <source>
        <dbReference type="ARBA" id="ARBA00022691"/>
    </source>
</evidence>
<dbReference type="InterPro" id="IPR014776">
    <property type="entry name" value="4pyrrole_Mease_sub2"/>
</dbReference>
<feature type="domain" description="Cobalamin synthesis G N-terminal" evidence="9">
    <location>
        <begin position="54"/>
        <end position="134"/>
    </location>
</feature>